<evidence type="ECO:0000313" key="3">
    <source>
        <dbReference type="EMBL" id="RXR07139.1"/>
    </source>
</evidence>
<sequence length="624" mass="68620">MPVRRPWRRRAWARRLWLALLLAGLAWLPAAQAGVRLLLDEAGLDAAERAASAQLIQDVQARLPPAFGQALDEPIALQWRADLPAQVHGRAQGGRILLARPLLDALLPAAARTPAQAALAAHQARAALIHELAHLYDRHARGGVSRDPRLLDLAGWQRRPLRPFSRAPSAMRDRSPDAYELTSPREFVAVNIEYLLLDADYACRRPQLRAWLAQRLGMSLDDGRCAPALPFVEASAAAGQAQLRALDPARVYAVDYLLAEGNAQAMSRWGHTMLRLVVCAPGRTPGPDCRLDLQHHLVLSFRAFVGDVQVSHWRGLTGSYPTRLYALPLEQVIDEYTRIELRSLRSVPLKLAPQQIAGIVQRAAQLHWNYDGRYYFISNNCAVESARLLEEGVPALADAGVLAITPAGVLQRLRRAGIAEVSVFDDMETARRQGYYFQAASAHYQALLEVLRTQAQVPVDSVDAWFALAPAQRAGWVEDGNLRVTAAALLLEQAAANRAEHEVRDELKRRYLGRRRKGQALDGELQALFEAESRLARPSALLVGETTSGYGLPIGAELTALQARGAAQALILADGWQRVRALALGELPPAQRAMLEGAQRNVESLSARMREQAREQAPGSQPDL</sequence>
<evidence type="ECO:0000259" key="2">
    <source>
        <dbReference type="Pfam" id="PF25226"/>
    </source>
</evidence>
<keyword evidence="4" id="KW-1185">Reference proteome</keyword>
<dbReference type="InterPro" id="IPR025178">
    <property type="entry name" value="Lnb_N"/>
</dbReference>
<accession>A0A4V1N1C2</accession>
<dbReference type="Proteomes" id="UP000289784">
    <property type="component" value="Unassembled WGS sequence"/>
</dbReference>
<dbReference type="AlphaFoldDB" id="A0A4V1N1C2"/>
<dbReference type="RefSeq" id="WP_129469950.1">
    <property type="nucleotide sequence ID" value="NZ_SAWZ01000002.1"/>
</dbReference>
<reference evidence="3 4" key="1">
    <citation type="submission" date="2019-01" db="EMBL/GenBank/DDBJ databases">
        <title>Pseudoxanthomonas composti sp. nov., isolated from compost.</title>
        <authorList>
            <person name="Yang G."/>
        </authorList>
    </citation>
    <scope>NUCLEOTIDE SEQUENCE [LARGE SCALE GENOMIC DNA]</scope>
    <source>
        <strain evidence="3 4">GSS15</strain>
    </source>
</reference>
<feature type="domain" description="Lnb N-terminal periplasmic" evidence="1">
    <location>
        <begin position="243"/>
        <end position="409"/>
    </location>
</feature>
<dbReference type="EMBL" id="SAWZ01000002">
    <property type="protein sequence ID" value="RXR07139.1"/>
    <property type="molecule type" value="Genomic_DNA"/>
</dbReference>
<organism evidence="3 4">
    <name type="scientific">Pseudoxanthomonas composti</name>
    <dbReference type="NCBI Taxonomy" id="2137479"/>
    <lineage>
        <taxon>Bacteria</taxon>
        <taxon>Pseudomonadati</taxon>
        <taxon>Pseudomonadota</taxon>
        <taxon>Gammaproteobacteria</taxon>
        <taxon>Lysobacterales</taxon>
        <taxon>Lysobacteraceae</taxon>
        <taxon>Pseudoxanthomonas</taxon>
    </lineage>
</organism>
<protein>
    <submittedName>
        <fullName evidence="3">DUF4105 domain-containing protein</fullName>
    </submittedName>
</protein>
<comment type="caution">
    <text evidence="3">The sequence shown here is derived from an EMBL/GenBank/DDBJ whole genome shotgun (WGS) entry which is preliminary data.</text>
</comment>
<feature type="domain" description="DUF7844" evidence="2">
    <location>
        <begin position="36"/>
        <end position="139"/>
    </location>
</feature>
<evidence type="ECO:0000259" key="1">
    <source>
        <dbReference type="Pfam" id="PF13387"/>
    </source>
</evidence>
<evidence type="ECO:0000313" key="4">
    <source>
        <dbReference type="Proteomes" id="UP000289784"/>
    </source>
</evidence>
<dbReference type="Pfam" id="PF25226">
    <property type="entry name" value="DUF7844"/>
    <property type="match status" value="2"/>
</dbReference>
<proteinExistence type="predicted"/>
<gene>
    <name evidence="3" type="ORF">EPA99_04240</name>
</gene>
<dbReference type="Pfam" id="PF13387">
    <property type="entry name" value="Lnb_N"/>
    <property type="match status" value="1"/>
</dbReference>
<dbReference type="InterPro" id="IPR057166">
    <property type="entry name" value="DUF7844"/>
</dbReference>
<feature type="domain" description="DUF7844" evidence="2">
    <location>
        <begin position="143"/>
        <end position="218"/>
    </location>
</feature>
<dbReference type="OrthoDB" id="5978971at2"/>
<name>A0A4V1N1C2_9GAMM</name>